<proteinExistence type="predicted"/>
<gene>
    <name evidence="2" type="ORF">SM757_09125</name>
</gene>
<protein>
    <submittedName>
        <fullName evidence="2">HDOD domain-containing protein</fullName>
    </submittedName>
</protein>
<dbReference type="Proteomes" id="UP001293718">
    <property type="component" value="Unassembled WGS sequence"/>
</dbReference>
<feature type="domain" description="HDOD" evidence="1">
    <location>
        <begin position="74"/>
        <end position="268"/>
    </location>
</feature>
<sequence length="341" mass="35695">MPTIEAPRATAALARLFRRSLAQGSVNPLLPLLRHYHGVLAPLAIAESTHAASQERAPHVPITLSELQRAVIALPSLPQAVQEALAALQAEGISATAIAERIEHDQAMVARTLRAANTAFYGAPGRVATIRAAISILGLRAVSALLTAVAVSARFPAQANIPLNFKQFWRGALTTAIIARELAPVVRLDADVAFTAALLHDVGVLALATSFPAAYGTVQQYAHQADVPLWQAERVVLGVDHGVAGELLAHRWHLPAVITSAIAAHHAPPASTGSGTATLTELVHIADALAHGVVPQEDAHEAVPEVSVDIWSRFNVSVELCLDVLRSSGAAADALCEALAS</sequence>
<dbReference type="EMBL" id="JAXOJX010000011">
    <property type="protein sequence ID" value="MDZ5456737.1"/>
    <property type="molecule type" value="Genomic_DNA"/>
</dbReference>
<reference evidence="2 3" key="1">
    <citation type="submission" date="2023-11" db="EMBL/GenBank/DDBJ databases">
        <title>Draft genome of Azohydromonas lata strain H1 (DSM1123), a polyhydroxyalkanoate producer.</title>
        <authorList>
            <person name="Traversa D."/>
            <person name="D'Addabbo P."/>
            <person name="Pazzani C."/>
            <person name="Manzari C."/>
            <person name="Chiara M."/>
            <person name="Scrascia M."/>
        </authorList>
    </citation>
    <scope>NUCLEOTIDE SEQUENCE [LARGE SCALE GENOMIC DNA]</scope>
    <source>
        <strain evidence="2 3">H1</strain>
    </source>
</reference>
<dbReference type="Pfam" id="PF08668">
    <property type="entry name" value="HDOD"/>
    <property type="match status" value="1"/>
</dbReference>
<dbReference type="SUPFAM" id="SSF109604">
    <property type="entry name" value="HD-domain/PDEase-like"/>
    <property type="match status" value="1"/>
</dbReference>
<keyword evidence="3" id="KW-1185">Reference proteome</keyword>
<dbReference type="PANTHER" id="PTHR33525">
    <property type="match status" value="1"/>
</dbReference>
<evidence type="ECO:0000259" key="1">
    <source>
        <dbReference type="PROSITE" id="PS51833"/>
    </source>
</evidence>
<evidence type="ECO:0000313" key="2">
    <source>
        <dbReference type="EMBL" id="MDZ5456737.1"/>
    </source>
</evidence>
<evidence type="ECO:0000313" key="3">
    <source>
        <dbReference type="Proteomes" id="UP001293718"/>
    </source>
</evidence>
<dbReference type="InterPro" id="IPR052340">
    <property type="entry name" value="RNase_Y/CdgJ"/>
</dbReference>
<dbReference type="InterPro" id="IPR006675">
    <property type="entry name" value="HDIG_dom"/>
</dbReference>
<name>A0ABU5ICA1_9BURK</name>
<dbReference type="InterPro" id="IPR013976">
    <property type="entry name" value="HDOD"/>
</dbReference>
<accession>A0ABU5ICA1</accession>
<dbReference type="PANTHER" id="PTHR33525:SF3">
    <property type="entry name" value="RIBONUCLEASE Y"/>
    <property type="match status" value="1"/>
</dbReference>
<dbReference type="Gene3D" id="1.10.3210.10">
    <property type="entry name" value="Hypothetical protein af1432"/>
    <property type="match status" value="1"/>
</dbReference>
<organism evidence="2 3">
    <name type="scientific">Azohydromonas lata</name>
    <dbReference type="NCBI Taxonomy" id="45677"/>
    <lineage>
        <taxon>Bacteria</taxon>
        <taxon>Pseudomonadati</taxon>
        <taxon>Pseudomonadota</taxon>
        <taxon>Betaproteobacteria</taxon>
        <taxon>Burkholderiales</taxon>
        <taxon>Sphaerotilaceae</taxon>
        <taxon>Azohydromonas</taxon>
    </lineage>
</organism>
<dbReference type="PROSITE" id="PS51833">
    <property type="entry name" value="HDOD"/>
    <property type="match status" value="1"/>
</dbReference>
<dbReference type="NCBIfam" id="TIGR00277">
    <property type="entry name" value="HDIG"/>
    <property type="match status" value="1"/>
</dbReference>
<comment type="caution">
    <text evidence="2">The sequence shown here is derived from an EMBL/GenBank/DDBJ whole genome shotgun (WGS) entry which is preliminary data.</text>
</comment>